<keyword evidence="8" id="KW-1185">Reference proteome</keyword>
<dbReference type="GO" id="GO:0006935">
    <property type="term" value="P:chemotaxis"/>
    <property type="evidence" value="ECO:0007669"/>
    <property type="project" value="UniProtKB-KW"/>
</dbReference>
<feature type="transmembrane region" description="Helical" evidence="4">
    <location>
        <begin position="316"/>
        <end position="339"/>
    </location>
</feature>
<dbReference type="GO" id="GO:0016020">
    <property type="term" value="C:membrane"/>
    <property type="evidence" value="ECO:0007669"/>
    <property type="project" value="InterPro"/>
</dbReference>
<keyword evidence="1" id="KW-0145">Chemotaxis</keyword>
<dbReference type="STRING" id="1280847.SAMN04488036_107185"/>
<dbReference type="PROSITE" id="PS50885">
    <property type="entry name" value="HAMP"/>
    <property type="match status" value="1"/>
</dbReference>
<keyword evidence="3" id="KW-0807">Transducer</keyword>
<dbReference type="PANTHER" id="PTHR43531">
    <property type="entry name" value="PROTEIN ICFG"/>
    <property type="match status" value="1"/>
</dbReference>
<accession>A0A1I4G589</accession>
<feature type="domain" description="HAMP" evidence="6">
    <location>
        <begin position="405"/>
        <end position="457"/>
    </location>
</feature>
<name>A0A1I4G589_9RHOB</name>
<dbReference type="EMBL" id="FOSZ01000007">
    <property type="protein sequence ID" value="SFL25252.1"/>
    <property type="molecule type" value="Genomic_DNA"/>
</dbReference>
<reference evidence="8" key="1">
    <citation type="submission" date="2016-10" db="EMBL/GenBank/DDBJ databases">
        <authorList>
            <person name="Varghese N."/>
            <person name="Submissions S."/>
        </authorList>
    </citation>
    <scope>NUCLEOTIDE SEQUENCE [LARGE SCALE GENOMIC DNA]</scope>
    <source>
        <strain evidence="8">DSM 28453</strain>
    </source>
</reference>
<sequence length="720" mass="76193">MKTFKSLSVATLSKLIVLSILVIGLMISALAIWGVNRTDRSIDLMQQVSRRADPATTAMSELVRSLGYGGMIHGFKNYVLRGDEIYYRAANQNAGAALSAVERMINLGAVSGDEAQPVIDMIDNYTSQLSAVRNLRRYGQSAAAIDSQVSVDDGPALAMLGALREVKMSQNATSDGAGYSKAEALSDLRFHMGYGGMIHNFKNLVLRRDLPRIEKLKTNFAESRTAIDKLAVLDLSASEQDALRDITATIAEYEGKISDIEALIAENASPKTIDGAVSISDASALAGLSVFEAAVAAEAVAISEEMREAQTTFRSLLIPASLLVVITCLFTALANGFVLRRGVVDKQTSADAEAARMHQEREDFQTRTSLMAEAASRGDFSRRINAAYTDDTLTAAAAHLDQLMANTEAGLAAAIDVSNAMAQGDLTHRMAGEFQGAFGELQSTLNNALSSISRLTQNVVRNSKEISSYTDSISSETNNLSARTETQATNLASSTAALHDLTQSVQDVSARVAAARTQAESAHTVAQTGASVVTDAVAAMDRIVETSLKISKVTEMIEDIAFQTNLLALNAGVEAARAGESGLGFAVVASEVRALALRSSDAAKDINDLIIASETEIGEGARQIAEAGTSIRDISGHVADLDRSIDSIAHQAEDQAVRLADVNSAVHALEGVTQQNAAMFEETAASIDSLHMLTDDLVVTSTRFTVGADTETSVALAKAG</sequence>
<organism evidence="7 8">
    <name type="scientific">Shimia haliotis</name>
    <dbReference type="NCBI Taxonomy" id="1280847"/>
    <lineage>
        <taxon>Bacteria</taxon>
        <taxon>Pseudomonadati</taxon>
        <taxon>Pseudomonadota</taxon>
        <taxon>Alphaproteobacteria</taxon>
        <taxon>Rhodobacterales</taxon>
        <taxon>Roseobacteraceae</taxon>
    </lineage>
</organism>
<evidence type="ECO:0000256" key="3">
    <source>
        <dbReference type="PROSITE-ProRule" id="PRU00284"/>
    </source>
</evidence>
<evidence type="ECO:0000256" key="4">
    <source>
        <dbReference type="SAM" id="Phobius"/>
    </source>
</evidence>
<evidence type="ECO:0000313" key="8">
    <source>
        <dbReference type="Proteomes" id="UP000198851"/>
    </source>
</evidence>
<dbReference type="SUPFAM" id="SSF58104">
    <property type="entry name" value="Methyl-accepting chemotaxis protein (MCP) signaling domain"/>
    <property type="match status" value="1"/>
</dbReference>
<keyword evidence="4" id="KW-0812">Transmembrane</keyword>
<gene>
    <name evidence="7" type="ORF">SAMN04488036_107185</name>
</gene>
<dbReference type="Gene3D" id="1.10.287.950">
    <property type="entry name" value="Methyl-accepting chemotaxis protein"/>
    <property type="match status" value="1"/>
</dbReference>
<dbReference type="GO" id="GO:0007165">
    <property type="term" value="P:signal transduction"/>
    <property type="evidence" value="ECO:0007669"/>
    <property type="project" value="UniProtKB-KW"/>
</dbReference>
<dbReference type="InterPro" id="IPR051310">
    <property type="entry name" value="MCP_chemotaxis"/>
</dbReference>
<dbReference type="PROSITE" id="PS50111">
    <property type="entry name" value="CHEMOTAXIS_TRANSDUC_2"/>
    <property type="match status" value="1"/>
</dbReference>
<evidence type="ECO:0000313" key="7">
    <source>
        <dbReference type="EMBL" id="SFL25252.1"/>
    </source>
</evidence>
<evidence type="ECO:0000259" key="5">
    <source>
        <dbReference type="PROSITE" id="PS50111"/>
    </source>
</evidence>
<keyword evidence="4" id="KW-1133">Transmembrane helix</keyword>
<feature type="transmembrane region" description="Helical" evidence="4">
    <location>
        <begin position="15"/>
        <end position="35"/>
    </location>
</feature>
<evidence type="ECO:0000259" key="6">
    <source>
        <dbReference type="PROSITE" id="PS50885"/>
    </source>
</evidence>
<dbReference type="SMART" id="SM00283">
    <property type="entry name" value="MA"/>
    <property type="match status" value="1"/>
</dbReference>
<dbReference type="AlphaFoldDB" id="A0A1I4G589"/>
<dbReference type="Pfam" id="PF18947">
    <property type="entry name" value="HAMP_2"/>
    <property type="match status" value="1"/>
</dbReference>
<dbReference type="InterPro" id="IPR003660">
    <property type="entry name" value="HAMP_dom"/>
</dbReference>
<dbReference type="Proteomes" id="UP000198851">
    <property type="component" value="Unassembled WGS sequence"/>
</dbReference>
<dbReference type="Pfam" id="PF00015">
    <property type="entry name" value="MCPsignal"/>
    <property type="match status" value="1"/>
</dbReference>
<evidence type="ECO:0000256" key="2">
    <source>
        <dbReference type="ARBA" id="ARBA00029447"/>
    </source>
</evidence>
<comment type="similarity">
    <text evidence="2">Belongs to the methyl-accepting chemotaxis (MCP) protein family.</text>
</comment>
<dbReference type="RefSeq" id="WP_170846766.1">
    <property type="nucleotide sequence ID" value="NZ_FOSZ01000007.1"/>
</dbReference>
<keyword evidence="4" id="KW-0472">Membrane</keyword>
<dbReference type="PANTHER" id="PTHR43531:SF11">
    <property type="entry name" value="METHYL-ACCEPTING CHEMOTAXIS PROTEIN 3"/>
    <property type="match status" value="1"/>
</dbReference>
<feature type="domain" description="Methyl-accepting transducer" evidence="5">
    <location>
        <begin position="462"/>
        <end position="691"/>
    </location>
</feature>
<dbReference type="Gene3D" id="1.20.120.1530">
    <property type="match status" value="1"/>
</dbReference>
<protein>
    <submittedName>
        <fullName evidence="7">Methyl-accepting chemotaxis protein (MCP) signalling domain-containing protein</fullName>
    </submittedName>
</protein>
<dbReference type="InterPro" id="IPR004089">
    <property type="entry name" value="MCPsignal_dom"/>
</dbReference>
<evidence type="ECO:0000256" key="1">
    <source>
        <dbReference type="ARBA" id="ARBA00022500"/>
    </source>
</evidence>
<proteinExistence type="inferred from homology"/>